<evidence type="ECO:0000313" key="2">
    <source>
        <dbReference type="Proteomes" id="UP001604336"/>
    </source>
</evidence>
<gene>
    <name evidence="1" type="ORF">Adt_42268</name>
</gene>
<proteinExistence type="predicted"/>
<keyword evidence="2" id="KW-1185">Reference proteome</keyword>
<dbReference type="Proteomes" id="UP001604336">
    <property type="component" value="Unassembled WGS sequence"/>
</dbReference>
<accession>A0ABD1PS44</accession>
<name>A0ABD1PS44_9LAMI</name>
<reference evidence="2" key="1">
    <citation type="submission" date="2024-07" db="EMBL/GenBank/DDBJ databases">
        <title>Two chromosome-level genome assemblies of Korean endemic species Abeliophyllum distichum and Forsythia ovata (Oleaceae).</title>
        <authorList>
            <person name="Jang H."/>
        </authorList>
    </citation>
    <scope>NUCLEOTIDE SEQUENCE [LARGE SCALE GENOMIC DNA]</scope>
</reference>
<protein>
    <submittedName>
        <fullName evidence="1">Uncharacterized protein</fullName>
    </submittedName>
</protein>
<dbReference type="EMBL" id="JBFOLK010000013">
    <property type="protein sequence ID" value="KAL2466417.1"/>
    <property type="molecule type" value="Genomic_DNA"/>
</dbReference>
<dbReference type="AlphaFoldDB" id="A0ABD1PS44"/>
<organism evidence="1 2">
    <name type="scientific">Abeliophyllum distichum</name>
    <dbReference type="NCBI Taxonomy" id="126358"/>
    <lineage>
        <taxon>Eukaryota</taxon>
        <taxon>Viridiplantae</taxon>
        <taxon>Streptophyta</taxon>
        <taxon>Embryophyta</taxon>
        <taxon>Tracheophyta</taxon>
        <taxon>Spermatophyta</taxon>
        <taxon>Magnoliopsida</taxon>
        <taxon>eudicotyledons</taxon>
        <taxon>Gunneridae</taxon>
        <taxon>Pentapetalae</taxon>
        <taxon>asterids</taxon>
        <taxon>lamiids</taxon>
        <taxon>Lamiales</taxon>
        <taxon>Oleaceae</taxon>
        <taxon>Forsythieae</taxon>
        <taxon>Abeliophyllum</taxon>
    </lineage>
</organism>
<comment type="caution">
    <text evidence="1">The sequence shown here is derived from an EMBL/GenBank/DDBJ whole genome shotgun (WGS) entry which is preliminary data.</text>
</comment>
<sequence>MAPVGKAQYHATSNIKGVSTNKPLPNKENLLLYLGLSFCRSSIPRQAIPTQGSRLFIKAWHHLGKAQYHALSNIGRASTNKHLPNKEKLLPYLGHSFYRPAIPTQWSRLLIKA</sequence>
<evidence type="ECO:0000313" key="1">
    <source>
        <dbReference type="EMBL" id="KAL2466417.1"/>
    </source>
</evidence>